<accession>A0ABY4VHK7</accession>
<feature type="compositionally biased region" description="Basic and acidic residues" evidence="9">
    <location>
        <begin position="200"/>
        <end position="230"/>
    </location>
</feature>
<keyword evidence="6" id="KW-0653">Protein transport</keyword>
<evidence type="ECO:0000313" key="12">
    <source>
        <dbReference type="Proteomes" id="UP001055658"/>
    </source>
</evidence>
<organism evidence="11 12">
    <name type="scientific">Microbulbifer variabilis</name>
    <dbReference type="NCBI Taxonomy" id="266805"/>
    <lineage>
        <taxon>Bacteria</taxon>
        <taxon>Pseudomonadati</taxon>
        <taxon>Pseudomonadota</taxon>
        <taxon>Gammaproteobacteria</taxon>
        <taxon>Cellvibrionales</taxon>
        <taxon>Microbulbiferaceae</taxon>
        <taxon>Microbulbifer</taxon>
    </lineage>
</organism>
<name>A0ABY4VHK7_9GAMM</name>
<dbReference type="Pfam" id="PF11356">
    <property type="entry name" value="T2SSC"/>
    <property type="match status" value="1"/>
</dbReference>
<evidence type="ECO:0000256" key="3">
    <source>
        <dbReference type="ARBA" id="ARBA00022475"/>
    </source>
</evidence>
<feature type="region of interest" description="Disordered" evidence="9">
    <location>
        <begin position="168"/>
        <end position="230"/>
    </location>
</feature>
<feature type="compositionally biased region" description="Low complexity" evidence="9">
    <location>
        <begin position="184"/>
        <end position="199"/>
    </location>
</feature>
<evidence type="ECO:0000259" key="10">
    <source>
        <dbReference type="Pfam" id="PF11356"/>
    </source>
</evidence>
<evidence type="ECO:0000256" key="9">
    <source>
        <dbReference type="SAM" id="MobiDB-lite"/>
    </source>
</evidence>
<keyword evidence="5" id="KW-0812">Transmembrane</keyword>
<evidence type="ECO:0000256" key="8">
    <source>
        <dbReference type="ARBA" id="ARBA00023136"/>
    </source>
</evidence>
<dbReference type="Gene3D" id="2.30.30.830">
    <property type="match status" value="1"/>
</dbReference>
<evidence type="ECO:0000256" key="4">
    <source>
        <dbReference type="ARBA" id="ARBA00022519"/>
    </source>
</evidence>
<comment type="subcellular location">
    <subcellularLocation>
        <location evidence="1">Cell inner membrane</location>
    </subcellularLocation>
</comment>
<proteinExistence type="predicted"/>
<reference evidence="11" key="1">
    <citation type="submission" date="2022-02" db="EMBL/GenBank/DDBJ databases">
        <title>Coral-associated bacteria.</title>
        <authorList>
            <person name="Tang K."/>
            <person name="Wang X."/>
        </authorList>
    </citation>
    <scope>NUCLEOTIDE SEQUENCE</scope>
    <source>
        <strain evidence="11">SCSIO 43006</strain>
    </source>
</reference>
<keyword evidence="4" id="KW-0997">Cell inner membrane</keyword>
<keyword evidence="12" id="KW-1185">Reference proteome</keyword>
<keyword evidence="2" id="KW-0813">Transport</keyword>
<dbReference type="InterPro" id="IPR024961">
    <property type="entry name" value="T2SS_GspC_N"/>
</dbReference>
<feature type="region of interest" description="Disordered" evidence="9">
    <location>
        <begin position="1"/>
        <end position="22"/>
    </location>
</feature>
<keyword evidence="7" id="KW-1133">Transmembrane helix</keyword>
<keyword evidence="8" id="KW-0472">Membrane</keyword>
<evidence type="ECO:0000313" key="11">
    <source>
        <dbReference type="EMBL" id="USD23495.1"/>
    </source>
</evidence>
<evidence type="ECO:0000256" key="7">
    <source>
        <dbReference type="ARBA" id="ARBA00022989"/>
    </source>
</evidence>
<sequence>MSPLKRAISSVGKGFSQGDSRRSLSRGTMAASAVGLLWVSGNLLAYGSLLIPAEPEESLLAERNDSRVSAPQAASIPNTPFFGYAEAKKQEAVPEVDLSNLPITQLNIVLSGVLDNSDKSKASALVAEKGKPAKRLYVGDSLPGGAELYSVEVDHVVLRRNGRMEKLTYPEMDGRPNVPLKNYSSLSRKSRQSSSAGSSSRREASQESIRERMEKLRELARERRAQRQPQ</sequence>
<dbReference type="RefSeq" id="WP_252085840.1">
    <property type="nucleotide sequence ID" value="NZ_CP092418.1"/>
</dbReference>
<dbReference type="Proteomes" id="UP001055658">
    <property type="component" value="Chromosome"/>
</dbReference>
<keyword evidence="3" id="KW-1003">Cell membrane</keyword>
<protein>
    <recommendedName>
        <fullName evidence="10">Type II secretion system protein GspC N-terminal domain-containing protein</fullName>
    </recommendedName>
</protein>
<evidence type="ECO:0000256" key="2">
    <source>
        <dbReference type="ARBA" id="ARBA00022448"/>
    </source>
</evidence>
<gene>
    <name evidence="11" type="ORF">MJO52_10245</name>
</gene>
<evidence type="ECO:0000256" key="5">
    <source>
        <dbReference type="ARBA" id="ARBA00022692"/>
    </source>
</evidence>
<evidence type="ECO:0000256" key="6">
    <source>
        <dbReference type="ARBA" id="ARBA00022927"/>
    </source>
</evidence>
<dbReference type="EMBL" id="CP092418">
    <property type="protein sequence ID" value="USD23495.1"/>
    <property type="molecule type" value="Genomic_DNA"/>
</dbReference>
<feature type="domain" description="Type II secretion system protein GspC N-terminal" evidence="10">
    <location>
        <begin position="29"/>
        <end position="168"/>
    </location>
</feature>
<evidence type="ECO:0000256" key="1">
    <source>
        <dbReference type="ARBA" id="ARBA00004533"/>
    </source>
</evidence>